<dbReference type="InterPro" id="IPR008571">
    <property type="entry name" value="HerA-like"/>
</dbReference>
<dbReference type="InterPro" id="IPR002789">
    <property type="entry name" value="HerA_central"/>
</dbReference>
<evidence type="ECO:0000313" key="2">
    <source>
        <dbReference type="EMBL" id="RZF65365.1"/>
    </source>
</evidence>
<dbReference type="Gene3D" id="3.40.50.300">
    <property type="entry name" value="P-loop containing nucleotide triphosphate hydrolases"/>
    <property type="match status" value="2"/>
</dbReference>
<keyword evidence="3" id="KW-1185">Reference proteome</keyword>
<gene>
    <name evidence="2" type="ORF">EWE75_06780</name>
</gene>
<feature type="domain" description="Helicase HerA central" evidence="1">
    <location>
        <begin position="147"/>
        <end position="381"/>
    </location>
</feature>
<evidence type="ECO:0000259" key="1">
    <source>
        <dbReference type="Pfam" id="PF01935"/>
    </source>
</evidence>
<evidence type="ECO:0000313" key="3">
    <source>
        <dbReference type="Proteomes" id="UP000292085"/>
    </source>
</evidence>
<dbReference type="SUPFAM" id="SSF52540">
    <property type="entry name" value="P-loop containing nucleoside triphosphate hydrolases"/>
    <property type="match status" value="1"/>
</dbReference>
<reference evidence="2 3" key="1">
    <citation type="submission" date="2019-02" db="EMBL/GenBank/DDBJ databases">
        <authorList>
            <person name="Li Y."/>
        </authorList>
    </citation>
    <scope>NUCLEOTIDE SEQUENCE [LARGE SCALE GENOMIC DNA]</scope>
    <source>
        <strain evidence="2 3">3-7</strain>
    </source>
</reference>
<dbReference type="PANTHER" id="PTHR42957">
    <property type="entry name" value="HELICASE MJ1565-RELATED"/>
    <property type="match status" value="1"/>
</dbReference>
<name>A0A4Q6XYQ5_9SPHN</name>
<dbReference type="Pfam" id="PF01935">
    <property type="entry name" value="DUF87"/>
    <property type="match status" value="1"/>
</dbReference>
<dbReference type="Proteomes" id="UP000292085">
    <property type="component" value="Unassembled WGS sequence"/>
</dbReference>
<accession>A0A4Q6XYQ5</accession>
<dbReference type="RefSeq" id="WP_130155897.1">
    <property type="nucleotide sequence ID" value="NZ_SGIS01000007.1"/>
</dbReference>
<dbReference type="AlphaFoldDB" id="A0A4Q6XYQ5"/>
<dbReference type="CDD" id="cd01127">
    <property type="entry name" value="TrwB_TraG_TraD_VirD4"/>
    <property type="match status" value="1"/>
</dbReference>
<proteinExistence type="predicted"/>
<organism evidence="2 3">
    <name type="scientific">Sphingomonas populi</name>
    <dbReference type="NCBI Taxonomy" id="2484750"/>
    <lineage>
        <taxon>Bacteria</taxon>
        <taxon>Pseudomonadati</taxon>
        <taxon>Pseudomonadota</taxon>
        <taxon>Alphaproteobacteria</taxon>
        <taxon>Sphingomonadales</taxon>
        <taxon>Sphingomonadaceae</taxon>
        <taxon>Sphingomonas</taxon>
    </lineage>
</organism>
<sequence>MTEMPGGHAFATAATTRAGTPHEPIGMVIEIAGSGGQIVFDPDRLAAIGGRDDPIIAAAGSVGSQIKLRVGGIWLIANVRSLKLADDGERIAAMIDFLGEGDETPETGVLTRFRRGVTRYPMPGCYVYPVATADLRQIYATEARAHIEIGTVHPTRDIRAALYVDALLGKHFALLGSTGTGKSTAAALILHRICDLAPQGHILMIDPHGEYAAAFTANGAIFDVSNLQMPYWLMNFAEHCEVFLTSTGSSRQMDADILAKCLLLARGKSRLGQEIAKLTVDAPIPYLLSDLITFLQAEMGKLDRAGDTAPYMRLKTKIEEIKADPRYGFMFSGLLVADTMAGFIERIFRLPGGGKPISIIDVSGVPSEITSVVVAVLSRMVFDFAIWSRNEPQRPILLVCEEAHRYIPNERNADASSVGRILSRIAKEGRKYGVSLGLIAQRPSDLAEGVLSQCGTIIAMRLNNDRDQAFVRAAMPEGARGFLDAIPALRNRECIITGEGVAIPIRVAFDDLEDAKRPASDDPLFSDLWTETGDEDAIIARTIKRWRAQGR</sequence>
<dbReference type="PANTHER" id="PTHR42957:SF1">
    <property type="entry name" value="HELICASE MJ1565-RELATED"/>
    <property type="match status" value="1"/>
</dbReference>
<comment type="caution">
    <text evidence="2">The sequence shown here is derived from an EMBL/GenBank/DDBJ whole genome shotgun (WGS) entry which is preliminary data.</text>
</comment>
<protein>
    <submittedName>
        <fullName evidence="2">DUF87 domain-containing protein</fullName>
    </submittedName>
</protein>
<dbReference type="OrthoDB" id="9806951at2"/>
<dbReference type="InterPro" id="IPR027417">
    <property type="entry name" value="P-loop_NTPase"/>
</dbReference>
<dbReference type="EMBL" id="SGIS01000007">
    <property type="protein sequence ID" value="RZF65365.1"/>
    <property type="molecule type" value="Genomic_DNA"/>
</dbReference>